<evidence type="ECO:0000313" key="12">
    <source>
        <dbReference type="EMBL" id="MFC4753810.1"/>
    </source>
</evidence>
<dbReference type="PROSITE" id="PS00188">
    <property type="entry name" value="BIOTIN"/>
    <property type="match status" value="1"/>
</dbReference>
<evidence type="ECO:0000313" key="13">
    <source>
        <dbReference type="Proteomes" id="UP001595836"/>
    </source>
</evidence>
<dbReference type="Gene3D" id="3.30.470.20">
    <property type="entry name" value="ATP-grasp fold, B domain"/>
    <property type="match status" value="1"/>
</dbReference>
<organism evidence="12 13">
    <name type="scientific">Dietzia aurantiaca</name>
    <dbReference type="NCBI Taxonomy" id="983873"/>
    <lineage>
        <taxon>Bacteria</taxon>
        <taxon>Bacillati</taxon>
        <taxon>Actinomycetota</taxon>
        <taxon>Actinomycetes</taxon>
        <taxon>Mycobacteriales</taxon>
        <taxon>Dietziaceae</taxon>
        <taxon>Dietzia</taxon>
    </lineage>
</organism>
<dbReference type="SMART" id="SM00878">
    <property type="entry name" value="Biotin_carb_C"/>
    <property type="match status" value="1"/>
</dbReference>
<protein>
    <submittedName>
        <fullName evidence="12">Biotin carboxylase N-terminal domain-containing protein</fullName>
    </submittedName>
</protein>
<dbReference type="InterPro" id="IPR001882">
    <property type="entry name" value="Biotin_BS"/>
</dbReference>
<feature type="region of interest" description="Disordered" evidence="8">
    <location>
        <begin position="1"/>
        <end position="25"/>
    </location>
</feature>
<comment type="caution">
    <text evidence="12">The sequence shown here is derived from an EMBL/GenBank/DDBJ whole genome shotgun (WGS) entry which is preliminary data.</text>
</comment>
<keyword evidence="4 7" id="KW-0067">ATP-binding</keyword>
<comment type="catalytic activity">
    <reaction evidence="6">
        <text>N(6)-biotinyl-L-lysyl-[protein] + hydrogencarbonate + ATP = N(6)-carboxybiotinyl-L-lysyl-[protein] + ADP + phosphate + H(+)</text>
        <dbReference type="Rhea" id="RHEA:13501"/>
        <dbReference type="Rhea" id="RHEA-COMP:10505"/>
        <dbReference type="Rhea" id="RHEA-COMP:10506"/>
        <dbReference type="ChEBI" id="CHEBI:15378"/>
        <dbReference type="ChEBI" id="CHEBI:17544"/>
        <dbReference type="ChEBI" id="CHEBI:30616"/>
        <dbReference type="ChEBI" id="CHEBI:43474"/>
        <dbReference type="ChEBI" id="CHEBI:83144"/>
        <dbReference type="ChEBI" id="CHEBI:83145"/>
        <dbReference type="ChEBI" id="CHEBI:456216"/>
        <dbReference type="EC" id="6.3.4.14"/>
    </reaction>
    <physiologicalReaction direction="left-to-right" evidence="6">
        <dbReference type="Rhea" id="RHEA:13502"/>
    </physiologicalReaction>
</comment>
<dbReference type="PROSITE" id="PS50968">
    <property type="entry name" value="BIOTINYL_LIPOYL"/>
    <property type="match status" value="1"/>
</dbReference>
<dbReference type="PANTHER" id="PTHR18866">
    <property type="entry name" value="CARBOXYLASE:PYRUVATE/ACETYL-COA/PROPIONYL-COA CARBOXYLASE"/>
    <property type="match status" value="1"/>
</dbReference>
<dbReference type="SUPFAM" id="SSF51246">
    <property type="entry name" value="Rudiment single hybrid motif"/>
    <property type="match status" value="1"/>
</dbReference>
<dbReference type="Pfam" id="PF02785">
    <property type="entry name" value="Biotin_carb_C"/>
    <property type="match status" value="1"/>
</dbReference>
<keyword evidence="3 7" id="KW-0547">Nucleotide-binding</keyword>
<feature type="domain" description="ATP-grasp" evidence="10">
    <location>
        <begin position="138"/>
        <end position="333"/>
    </location>
</feature>
<evidence type="ECO:0000256" key="2">
    <source>
        <dbReference type="ARBA" id="ARBA00022598"/>
    </source>
</evidence>
<dbReference type="InterPro" id="IPR011761">
    <property type="entry name" value="ATP-grasp"/>
</dbReference>
<evidence type="ECO:0000256" key="1">
    <source>
        <dbReference type="ARBA" id="ARBA00001953"/>
    </source>
</evidence>
<evidence type="ECO:0000256" key="5">
    <source>
        <dbReference type="ARBA" id="ARBA00023267"/>
    </source>
</evidence>
<dbReference type="CDD" id="cd06850">
    <property type="entry name" value="biotinyl_domain"/>
    <property type="match status" value="1"/>
</dbReference>
<dbReference type="Pfam" id="PF00364">
    <property type="entry name" value="Biotin_lipoyl"/>
    <property type="match status" value="1"/>
</dbReference>
<dbReference type="InterPro" id="IPR005479">
    <property type="entry name" value="CPAse_ATP-bd"/>
</dbReference>
<dbReference type="InterPro" id="IPR011764">
    <property type="entry name" value="Biotin_carboxylation_dom"/>
</dbReference>
<dbReference type="Pfam" id="PF00289">
    <property type="entry name" value="Biotin_carb_N"/>
    <property type="match status" value="1"/>
</dbReference>
<dbReference type="EMBL" id="JBHSHP010000008">
    <property type="protein sequence ID" value="MFC4753810.1"/>
    <property type="molecule type" value="Genomic_DNA"/>
</dbReference>
<dbReference type="InterPro" id="IPR016185">
    <property type="entry name" value="PreATP-grasp_dom_sf"/>
</dbReference>
<dbReference type="Pfam" id="PF02786">
    <property type="entry name" value="CPSase_L_D2"/>
    <property type="match status" value="1"/>
</dbReference>
<dbReference type="InterPro" id="IPR000089">
    <property type="entry name" value="Biotin_lipoyl"/>
</dbReference>
<dbReference type="SUPFAM" id="SSF51230">
    <property type="entry name" value="Single hybrid motif"/>
    <property type="match status" value="1"/>
</dbReference>
<dbReference type="InterPro" id="IPR050856">
    <property type="entry name" value="Biotin_carboxylase_complex"/>
</dbReference>
<evidence type="ECO:0000256" key="3">
    <source>
        <dbReference type="ARBA" id="ARBA00022741"/>
    </source>
</evidence>
<dbReference type="Gene3D" id="2.40.50.100">
    <property type="match status" value="1"/>
</dbReference>
<dbReference type="InterPro" id="IPR005482">
    <property type="entry name" value="Biotin_COase_C"/>
</dbReference>
<evidence type="ECO:0000256" key="4">
    <source>
        <dbReference type="ARBA" id="ARBA00022840"/>
    </source>
</evidence>
<evidence type="ECO:0000256" key="6">
    <source>
        <dbReference type="ARBA" id="ARBA00048501"/>
    </source>
</evidence>
<dbReference type="PANTHER" id="PTHR18866:SF126">
    <property type="entry name" value="BIOTIN CARBOXYLASE"/>
    <property type="match status" value="1"/>
</dbReference>
<gene>
    <name evidence="12" type="ORF">ACFO7U_03310</name>
</gene>
<keyword evidence="5" id="KW-0092">Biotin</keyword>
<dbReference type="InterPro" id="IPR005481">
    <property type="entry name" value="BC-like_N"/>
</dbReference>
<sequence length="698" mass="73413">MSSTSPAQPAQKAPKDPTTTTTPPVTSVLVANRGEIARRVHRTARSLGMSTVAVFSDADADSPHAREADASVRLPGNTPAETYLRGDLVIEAALAAGADAVHPGYGFLSENAGFARDVMAAGLTWVGPPPQAIEAMGSKIEAKKMMAAAGVPMLTDLEPDDVTEDLLPVLVKASAGGGGRGMRIVRTLDSLHDEIAAARREAKSAFGDDAVFCERYLERGRHIEVQIMADAHGAVWAVGERECSIQRRHQKVIEEAPSPLVERTPGMRAKLFEAARDAATAIGYTGAGTVEFLATDGGEFFFLEMNTRLQVEHPVTEATTGLDLVALQFDVAAGLPLPAAEPPATHGWSLEARLYAEDPADDYRPGSGVLWALQVPGVTSRFSGPHRPGIRLDSGVEPGPDGTLIGVHYDPMLAKVISYGRTRTEACTSLAGALARARIHGPTTNRAQLVRVLRHPEFLAGNLSTAFLDDHGTADLAAPLADDEAVRISALAAAIVSGTAEHADGPVALAPAGFRDVGRSLQTRTYRVGEDQLEVGYLRDRAGARPADEDLDGIVTIGDATADSLVVEVRGVRRTLAVARYETPGADSRVEVDSPLGPVSLVEPPRYTDPSTEVAAGSLLAPMPGSVIRVAVSVGDTVTAGQPLLWMEAMKMEHTISAAIDGIVTELPVEVGTQVESGTILAVVVEPGADTSTDIEQE</sequence>
<evidence type="ECO:0000256" key="7">
    <source>
        <dbReference type="PROSITE-ProRule" id="PRU00409"/>
    </source>
</evidence>
<dbReference type="SUPFAM" id="SSF52440">
    <property type="entry name" value="PreATP-grasp domain"/>
    <property type="match status" value="1"/>
</dbReference>
<dbReference type="InterPro" id="IPR011054">
    <property type="entry name" value="Rudment_hybrid_motif"/>
</dbReference>
<reference evidence="13" key="1">
    <citation type="journal article" date="2019" name="Int. J. Syst. Evol. Microbiol.">
        <title>The Global Catalogue of Microorganisms (GCM) 10K type strain sequencing project: providing services to taxonomists for standard genome sequencing and annotation.</title>
        <authorList>
            <consortium name="The Broad Institute Genomics Platform"/>
            <consortium name="The Broad Institute Genome Sequencing Center for Infectious Disease"/>
            <person name="Wu L."/>
            <person name="Ma J."/>
        </authorList>
    </citation>
    <scope>NUCLEOTIDE SEQUENCE [LARGE SCALE GENOMIC DNA]</scope>
    <source>
        <strain evidence="13">JCM 11882</strain>
    </source>
</reference>
<name>A0ABV9PNG5_9ACTN</name>
<dbReference type="Proteomes" id="UP001595836">
    <property type="component" value="Unassembled WGS sequence"/>
</dbReference>
<evidence type="ECO:0000259" key="9">
    <source>
        <dbReference type="PROSITE" id="PS50968"/>
    </source>
</evidence>
<dbReference type="PROSITE" id="PS50975">
    <property type="entry name" value="ATP_GRASP"/>
    <property type="match status" value="1"/>
</dbReference>
<proteinExistence type="predicted"/>
<evidence type="ECO:0000259" key="10">
    <source>
        <dbReference type="PROSITE" id="PS50975"/>
    </source>
</evidence>
<accession>A0ABV9PNG5</accession>
<keyword evidence="2" id="KW-0436">Ligase</keyword>
<dbReference type="PROSITE" id="PS50979">
    <property type="entry name" value="BC"/>
    <property type="match status" value="1"/>
</dbReference>
<dbReference type="PROSITE" id="PS00867">
    <property type="entry name" value="CPSASE_2"/>
    <property type="match status" value="1"/>
</dbReference>
<keyword evidence="13" id="KW-1185">Reference proteome</keyword>
<dbReference type="SUPFAM" id="SSF56059">
    <property type="entry name" value="Glutathione synthetase ATP-binding domain-like"/>
    <property type="match status" value="1"/>
</dbReference>
<feature type="domain" description="Lipoyl-binding" evidence="9">
    <location>
        <begin position="610"/>
        <end position="685"/>
    </location>
</feature>
<dbReference type="RefSeq" id="WP_344988360.1">
    <property type="nucleotide sequence ID" value="NZ_BAABCD010000005.1"/>
</dbReference>
<feature type="domain" description="Biotin carboxylation" evidence="11">
    <location>
        <begin position="24"/>
        <end position="473"/>
    </location>
</feature>
<dbReference type="InterPro" id="IPR011053">
    <property type="entry name" value="Single_hybrid_motif"/>
</dbReference>
<evidence type="ECO:0000256" key="8">
    <source>
        <dbReference type="SAM" id="MobiDB-lite"/>
    </source>
</evidence>
<evidence type="ECO:0000259" key="11">
    <source>
        <dbReference type="PROSITE" id="PS50979"/>
    </source>
</evidence>
<comment type="cofactor">
    <cofactor evidence="1">
        <name>biotin</name>
        <dbReference type="ChEBI" id="CHEBI:57586"/>
    </cofactor>
</comment>